<gene>
    <name evidence="8" type="ORF">MAIT1_02631</name>
</gene>
<feature type="domain" description="VTT" evidence="7">
    <location>
        <begin position="41"/>
        <end position="156"/>
    </location>
</feature>
<dbReference type="AlphaFoldDB" id="A0A1Y2K4B4"/>
<proteinExistence type="inferred from homology"/>
<feature type="transmembrane region" description="Helical" evidence="6">
    <location>
        <begin position="20"/>
        <end position="48"/>
    </location>
</feature>
<evidence type="ECO:0000256" key="2">
    <source>
        <dbReference type="ARBA" id="ARBA00022475"/>
    </source>
</evidence>
<dbReference type="InterPro" id="IPR032816">
    <property type="entry name" value="VTT_dom"/>
</dbReference>
<keyword evidence="3 6" id="KW-0812">Transmembrane</keyword>
<evidence type="ECO:0000256" key="3">
    <source>
        <dbReference type="ARBA" id="ARBA00022692"/>
    </source>
</evidence>
<dbReference type="InterPro" id="IPR015414">
    <property type="entry name" value="TMEM64"/>
</dbReference>
<feature type="transmembrane region" description="Helical" evidence="6">
    <location>
        <begin position="133"/>
        <end position="155"/>
    </location>
</feature>
<feature type="transmembrane region" description="Helical" evidence="6">
    <location>
        <begin position="167"/>
        <end position="189"/>
    </location>
</feature>
<feature type="transmembrane region" description="Helical" evidence="6">
    <location>
        <begin position="60"/>
        <end position="81"/>
    </location>
</feature>
<keyword evidence="4 6" id="KW-1133">Transmembrane helix</keyword>
<protein>
    <recommendedName>
        <fullName evidence="6">TVP38/TMEM64 family membrane protein</fullName>
    </recommendedName>
</protein>
<keyword evidence="5 6" id="KW-0472">Membrane</keyword>
<evidence type="ECO:0000313" key="9">
    <source>
        <dbReference type="Proteomes" id="UP000194003"/>
    </source>
</evidence>
<dbReference type="PANTHER" id="PTHR12677">
    <property type="entry name" value="GOLGI APPARATUS MEMBRANE PROTEIN TVP38-RELATED"/>
    <property type="match status" value="1"/>
</dbReference>
<dbReference type="GO" id="GO:0005886">
    <property type="term" value="C:plasma membrane"/>
    <property type="evidence" value="ECO:0007669"/>
    <property type="project" value="UniProtKB-SubCell"/>
</dbReference>
<dbReference type="STRING" id="1434232.MAIT1_02631"/>
<keyword evidence="2 6" id="KW-1003">Cell membrane</keyword>
<dbReference type="Proteomes" id="UP000194003">
    <property type="component" value="Unassembled WGS sequence"/>
</dbReference>
<sequence length="205" mass="22005">MWRYGDVWDMAALQMWVAQFGWWAPVAFILIYAVGTLAFAPGLALTLAGGALFGPYLGPLYNLTGATIGATAAFLIARYLAADWAAQRAQGWSRKLLDGVAAEGWRFIAFVRLVPLFPFNLLNYALGLTPVRASVYVLASFVFMAPGCFVYSYVGHVGQQALSGGDALLQQSLAALALLATLGFVPTFIKRLRSAQDGRGGSSQN</sequence>
<dbReference type="Pfam" id="PF09335">
    <property type="entry name" value="VTT_dom"/>
    <property type="match status" value="1"/>
</dbReference>
<organism evidence="8 9">
    <name type="scientific">Magnetofaba australis IT-1</name>
    <dbReference type="NCBI Taxonomy" id="1434232"/>
    <lineage>
        <taxon>Bacteria</taxon>
        <taxon>Pseudomonadati</taxon>
        <taxon>Pseudomonadota</taxon>
        <taxon>Magnetococcia</taxon>
        <taxon>Magnetococcales</taxon>
        <taxon>Magnetococcaceae</taxon>
        <taxon>Magnetofaba</taxon>
    </lineage>
</organism>
<keyword evidence="9" id="KW-1185">Reference proteome</keyword>
<name>A0A1Y2K4B4_9PROT</name>
<reference evidence="8 9" key="1">
    <citation type="journal article" date="2016" name="BMC Genomics">
        <title>Combined genomic and structural analyses of a cultured magnetotactic bacterium reveals its niche adaptation to a dynamic environment.</title>
        <authorList>
            <person name="Araujo A.C."/>
            <person name="Morillo V."/>
            <person name="Cypriano J."/>
            <person name="Teixeira L.C."/>
            <person name="Leao P."/>
            <person name="Lyra S."/>
            <person name="Almeida L.G."/>
            <person name="Bazylinski D.A."/>
            <person name="Vasconcellos A.T."/>
            <person name="Abreu F."/>
            <person name="Lins U."/>
        </authorList>
    </citation>
    <scope>NUCLEOTIDE SEQUENCE [LARGE SCALE GENOMIC DNA]</scope>
    <source>
        <strain evidence="8 9">IT-1</strain>
    </source>
</reference>
<comment type="caution">
    <text evidence="8">The sequence shown here is derived from an EMBL/GenBank/DDBJ whole genome shotgun (WGS) entry which is preliminary data.</text>
</comment>
<dbReference type="PANTHER" id="PTHR12677:SF59">
    <property type="entry name" value="GOLGI APPARATUS MEMBRANE PROTEIN TVP38-RELATED"/>
    <property type="match status" value="1"/>
</dbReference>
<evidence type="ECO:0000259" key="7">
    <source>
        <dbReference type="Pfam" id="PF09335"/>
    </source>
</evidence>
<evidence type="ECO:0000256" key="4">
    <source>
        <dbReference type="ARBA" id="ARBA00022989"/>
    </source>
</evidence>
<evidence type="ECO:0000256" key="5">
    <source>
        <dbReference type="ARBA" id="ARBA00023136"/>
    </source>
</evidence>
<evidence type="ECO:0000313" key="8">
    <source>
        <dbReference type="EMBL" id="OSM02486.1"/>
    </source>
</evidence>
<evidence type="ECO:0000256" key="6">
    <source>
        <dbReference type="RuleBase" id="RU366058"/>
    </source>
</evidence>
<dbReference type="EMBL" id="LVJN01000020">
    <property type="protein sequence ID" value="OSM02486.1"/>
    <property type="molecule type" value="Genomic_DNA"/>
</dbReference>
<evidence type="ECO:0000256" key="1">
    <source>
        <dbReference type="ARBA" id="ARBA00004651"/>
    </source>
</evidence>
<accession>A0A1Y2K4B4</accession>
<comment type="subcellular location">
    <subcellularLocation>
        <location evidence="1 6">Cell membrane</location>
        <topology evidence="1 6">Multi-pass membrane protein</topology>
    </subcellularLocation>
</comment>
<comment type="similarity">
    <text evidence="6">Belongs to the TVP38/TMEM64 family.</text>
</comment>
<comment type="caution">
    <text evidence="6">Lacks conserved residue(s) required for the propagation of feature annotation.</text>
</comment>